<comment type="caution">
    <text evidence="1">The sequence shown here is derived from an EMBL/GenBank/DDBJ whole genome shotgun (WGS) entry which is preliminary data.</text>
</comment>
<evidence type="ECO:0000313" key="1">
    <source>
        <dbReference type="EMBL" id="CAI9962212.1"/>
    </source>
</evidence>
<dbReference type="Proteomes" id="UP001642409">
    <property type="component" value="Unassembled WGS sequence"/>
</dbReference>
<accession>A0AA86QSF5</accession>
<dbReference type="EMBL" id="CAXDID020000007">
    <property type="protein sequence ID" value="CAL5976688.1"/>
    <property type="molecule type" value="Genomic_DNA"/>
</dbReference>
<protein>
    <submittedName>
        <fullName evidence="2">Hypothetical_protein</fullName>
    </submittedName>
</protein>
<dbReference type="AlphaFoldDB" id="A0AA86QSF5"/>
<name>A0AA86QSF5_9EUKA</name>
<evidence type="ECO:0000313" key="2">
    <source>
        <dbReference type="EMBL" id="CAL5976688.1"/>
    </source>
</evidence>
<reference evidence="1" key="1">
    <citation type="submission" date="2023-06" db="EMBL/GenBank/DDBJ databases">
        <authorList>
            <person name="Kurt Z."/>
        </authorList>
    </citation>
    <scope>NUCLEOTIDE SEQUENCE</scope>
</reference>
<reference evidence="2 3" key="2">
    <citation type="submission" date="2024-07" db="EMBL/GenBank/DDBJ databases">
        <authorList>
            <person name="Akdeniz Z."/>
        </authorList>
    </citation>
    <scope>NUCLEOTIDE SEQUENCE [LARGE SCALE GENOMIC DNA]</scope>
</reference>
<keyword evidence="3" id="KW-1185">Reference proteome</keyword>
<sequence length="163" mass="19004">MQNFNCNQIRIWYRAVIEAITSNVFFRLQSQSECKNRIFKIVPINVLSPPRPASRRSASCKSFTCTVGYTCIQHTVSFSFQNYVKTRLLARLQKDLYPTPYKMQTQTFNLKTKKIQSFQFVQTHFVPPMSIKDDMASLPWNEDPMNHVFPKSFVESDSSMLAK</sequence>
<gene>
    <name evidence="2" type="ORF">HINF_LOCUS3941</name>
    <name evidence="1" type="ORF">HINF_LOCUS49857</name>
</gene>
<evidence type="ECO:0000313" key="3">
    <source>
        <dbReference type="Proteomes" id="UP001642409"/>
    </source>
</evidence>
<organism evidence="1">
    <name type="scientific">Hexamita inflata</name>
    <dbReference type="NCBI Taxonomy" id="28002"/>
    <lineage>
        <taxon>Eukaryota</taxon>
        <taxon>Metamonada</taxon>
        <taxon>Diplomonadida</taxon>
        <taxon>Hexamitidae</taxon>
        <taxon>Hexamitinae</taxon>
        <taxon>Hexamita</taxon>
    </lineage>
</organism>
<proteinExistence type="predicted"/>
<dbReference type="EMBL" id="CATOUU010000952">
    <property type="protein sequence ID" value="CAI9962212.1"/>
    <property type="molecule type" value="Genomic_DNA"/>
</dbReference>